<sequence length="798" mass="90508">MKKIVGFALLFLINLSVIAQVNIYVSPVGNNNAAGSKEQPVATIKRAQELVRELKAQDGLPDKGVRIMIEAGEYTLDESLVFTPEDNGEKDRPVIFQGAEPDGVLITAGRKITNWRKVKNNHWVASVPEVRSGDWYFRQLFAGEKRLTRARIPNAGFLKTKGPLTKYADSVGKYTWNQKMREEQPGQYWESRCGFQFRKGDIQQWENWDEAEILTYHSWESSWQTIREIDTEKQDVYFNSPCRYPIGTFGKEMRYRVENIPAAMDQPGEWYLDGKKGEVHYLTAEGEDPNTMEIYAPYLNEFMSFQGDSLKKVQYLSFKNISFKYARYNLGIYDMTPQWPQEIQKGLPQFPDHPRGGYTDAQAAPRSGQAVELVNAEHIQFENCRFNHVGAYAMRIGERCFNIKLQGCEMFDLGGGGLLLGRPDRNVVKDRIPFDLAPGYNIISNCYIHDGGKVHPAAVGLCVMQSHNNLIEHCEIGYTGNSGISNGWCWTDHVETYNFNNRFIGNYIHHTSQTMGDAAGYYNNGASRGTILQENFIDQIVKGPDVHGVVDGMGMDSHSRYIYFERNVIGKTSGKVTSFARQTGPWNFTWKDNNFNWDIERPVFAHSPELDHSEFTIVADFKLPSTFLDLSGWTERQWVLSKNGKSDADGYYGMLVEGGKAIAYLNVGGGKENNHQLVVENDLQEDAQNRFAISYDSKIFRFYVNGAVVEKKIAKTRKPGNGKLVVAHLGANCLRYSVDQLLIFDEAIKDKKMSALNPESTNLTFQWEQPQLSGAKVDFEQIKKEAGIKAPYKSVLKQ</sequence>
<protein>
    <submittedName>
        <fullName evidence="3">Concanavalin A-like lectin/glucanases superfamily protein</fullName>
    </submittedName>
</protein>
<dbReference type="InterPro" id="IPR012334">
    <property type="entry name" value="Pectin_lyas_fold"/>
</dbReference>
<dbReference type="RefSeq" id="WP_093919541.1">
    <property type="nucleotide sequence ID" value="NZ_FONW01000003.1"/>
</dbReference>
<dbReference type="AlphaFoldDB" id="A0A1I2GVL0"/>
<dbReference type="InterPro" id="IPR039448">
    <property type="entry name" value="Beta_helix"/>
</dbReference>
<dbReference type="GO" id="GO:0004553">
    <property type="term" value="F:hydrolase activity, hydrolyzing O-glycosyl compounds"/>
    <property type="evidence" value="ECO:0007669"/>
    <property type="project" value="UniProtKB-ARBA"/>
</dbReference>
<dbReference type="PANTHER" id="PTHR36453:SF1">
    <property type="entry name" value="RIGHT HANDED BETA HELIX DOMAIN-CONTAINING PROTEIN"/>
    <property type="match status" value="1"/>
</dbReference>
<dbReference type="InterPro" id="IPR013320">
    <property type="entry name" value="ConA-like_dom_sf"/>
</dbReference>
<dbReference type="EMBL" id="FONW01000003">
    <property type="protein sequence ID" value="SFF20621.1"/>
    <property type="molecule type" value="Genomic_DNA"/>
</dbReference>
<keyword evidence="1" id="KW-0732">Signal</keyword>
<proteinExistence type="predicted"/>
<dbReference type="Gene3D" id="2.160.20.10">
    <property type="entry name" value="Single-stranded right-handed beta-helix, Pectin lyase-like"/>
    <property type="match status" value="2"/>
</dbReference>
<dbReference type="GO" id="GO:0005975">
    <property type="term" value="P:carbohydrate metabolic process"/>
    <property type="evidence" value="ECO:0007669"/>
    <property type="project" value="UniProtKB-ARBA"/>
</dbReference>
<evidence type="ECO:0000313" key="4">
    <source>
        <dbReference type="Proteomes" id="UP000198964"/>
    </source>
</evidence>
<dbReference type="GO" id="GO:0030246">
    <property type="term" value="F:carbohydrate binding"/>
    <property type="evidence" value="ECO:0007669"/>
    <property type="project" value="UniProtKB-KW"/>
</dbReference>
<keyword evidence="4" id="KW-1185">Reference proteome</keyword>
<dbReference type="SUPFAM" id="SSF51126">
    <property type="entry name" value="Pectin lyase-like"/>
    <property type="match status" value="1"/>
</dbReference>
<dbReference type="PANTHER" id="PTHR36453">
    <property type="entry name" value="SECRETED PROTEIN-RELATED"/>
    <property type="match status" value="1"/>
</dbReference>
<evidence type="ECO:0000259" key="2">
    <source>
        <dbReference type="Pfam" id="PF13229"/>
    </source>
</evidence>
<evidence type="ECO:0000313" key="3">
    <source>
        <dbReference type="EMBL" id="SFF20621.1"/>
    </source>
</evidence>
<dbReference type="Pfam" id="PF13229">
    <property type="entry name" value="Beta_helix"/>
    <property type="match status" value="1"/>
</dbReference>
<evidence type="ECO:0000256" key="1">
    <source>
        <dbReference type="SAM" id="SignalP"/>
    </source>
</evidence>
<dbReference type="Proteomes" id="UP000198964">
    <property type="component" value="Unassembled WGS sequence"/>
</dbReference>
<dbReference type="InterPro" id="IPR011050">
    <property type="entry name" value="Pectin_lyase_fold/virulence"/>
</dbReference>
<dbReference type="Gene3D" id="2.60.120.200">
    <property type="match status" value="1"/>
</dbReference>
<gene>
    <name evidence="3" type="ORF">SAMN05216283_103112</name>
</gene>
<feature type="domain" description="Right handed beta helix" evidence="2">
    <location>
        <begin position="370"/>
        <end position="539"/>
    </location>
</feature>
<dbReference type="SMART" id="SM00710">
    <property type="entry name" value="PbH1"/>
    <property type="match status" value="5"/>
</dbReference>
<reference evidence="3 4" key="1">
    <citation type="submission" date="2016-10" db="EMBL/GenBank/DDBJ databases">
        <authorList>
            <person name="de Groot N.N."/>
        </authorList>
    </citation>
    <scope>NUCLEOTIDE SEQUENCE [LARGE SCALE GENOMIC DNA]</scope>
    <source>
        <strain evidence="3 4">CGMCC 1.9156</strain>
    </source>
</reference>
<organism evidence="3 4">
    <name type="scientific">Sunxiuqinia elliptica</name>
    <dbReference type="NCBI Taxonomy" id="655355"/>
    <lineage>
        <taxon>Bacteria</taxon>
        <taxon>Pseudomonadati</taxon>
        <taxon>Bacteroidota</taxon>
        <taxon>Bacteroidia</taxon>
        <taxon>Marinilabiliales</taxon>
        <taxon>Prolixibacteraceae</taxon>
        <taxon>Sunxiuqinia</taxon>
    </lineage>
</organism>
<feature type="signal peptide" evidence="1">
    <location>
        <begin position="1"/>
        <end position="19"/>
    </location>
</feature>
<dbReference type="STRING" id="655355.SAMN05216283_103112"/>
<accession>A0A1I2GVL0</accession>
<dbReference type="SUPFAM" id="SSF49899">
    <property type="entry name" value="Concanavalin A-like lectins/glucanases"/>
    <property type="match status" value="1"/>
</dbReference>
<name>A0A1I2GVL0_9BACT</name>
<keyword evidence="3" id="KW-0430">Lectin</keyword>
<feature type="chain" id="PRO_5011744460" evidence="1">
    <location>
        <begin position="20"/>
        <end position="798"/>
    </location>
</feature>
<dbReference type="InterPro" id="IPR006626">
    <property type="entry name" value="PbH1"/>
</dbReference>